<dbReference type="Proteomes" id="UP000236161">
    <property type="component" value="Unassembled WGS sequence"/>
</dbReference>
<sequence length="160" mass="17886">MNSIISLVNPELCDRTHWQFGGGLAMSHSYPIRDAGVRAEMVDLALSLARKAFASGWVVRASCRMIAPLQARSSALKRRPAQCLSGSGELLEKFEQQQMIVCQNRSANRSVNMAAPESEQRNLRDGTDRRSWGSLEWIGGAGTARRWRRTETTRSKHRTA</sequence>
<dbReference type="EMBL" id="KZ452040">
    <property type="protein sequence ID" value="PKA49102.1"/>
    <property type="molecule type" value="Genomic_DNA"/>
</dbReference>
<dbReference type="AlphaFoldDB" id="A0A2I0A0P1"/>
<proteinExistence type="predicted"/>
<accession>A0A2I0A0P1</accession>
<name>A0A2I0A0P1_9ASPA</name>
<gene>
    <name evidence="1" type="ORF">AXF42_Ash010786</name>
</gene>
<keyword evidence="2" id="KW-1185">Reference proteome</keyword>
<protein>
    <submittedName>
        <fullName evidence="1">Uncharacterized protein</fullName>
    </submittedName>
</protein>
<evidence type="ECO:0000313" key="2">
    <source>
        <dbReference type="Proteomes" id="UP000236161"/>
    </source>
</evidence>
<evidence type="ECO:0000313" key="1">
    <source>
        <dbReference type="EMBL" id="PKA49102.1"/>
    </source>
</evidence>
<organism evidence="1 2">
    <name type="scientific">Apostasia shenzhenica</name>
    <dbReference type="NCBI Taxonomy" id="1088818"/>
    <lineage>
        <taxon>Eukaryota</taxon>
        <taxon>Viridiplantae</taxon>
        <taxon>Streptophyta</taxon>
        <taxon>Embryophyta</taxon>
        <taxon>Tracheophyta</taxon>
        <taxon>Spermatophyta</taxon>
        <taxon>Magnoliopsida</taxon>
        <taxon>Liliopsida</taxon>
        <taxon>Asparagales</taxon>
        <taxon>Orchidaceae</taxon>
        <taxon>Apostasioideae</taxon>
        <taxon>Apostasia</taxon>
    </lineage>
</organism>
<reference evidence="1 2" key="1">
    <citation type="journal article" date="2017" name="Nature">
        <title>The Apostasia genome and the evolution of orchids.</title>
        <authorList>
            <person name="Zhang G.Q."/>
            <person name="Liu K.W."/>
            <person name="Li Z."/>
            <person name="Lohaus R."/>
            <person name="Hsiao Y.Y."/>
            <person name="Niu S.C."/>
            <person name="Wang J.Y."/>
            <person name="Lin Y.C."/>
            <person name="Xu Q."/>
            <person name="Chen L.J."/>
            <person name="Yoshida K."/>
            <person name="Fujiwara S."/>
            <person name="Wang Z.W."/>
            <person name="Zhang Y.Q."/>
            <person name="Mitsuda N."/>
            <person name="Wang M."/>
            <person name="Liu G.H."/>
            <person name="Pecoraro L."/>
            <person name="Huang H.X."/>
            <person name="Xiao X.J."/>
            <person name="Lin M."/>
            <person name="Wu X.Y."/>
            <person name="Wu W.L."/>
            <person name="Chen Y.Y."/>
            <person name="Chang S.B."/>
            <person name="Sakamoto S."/>
            <person name="Ohme-Takagi M."/>
            <person name="Yagi M."/>
            <person name="Zeng S.J."/>
            <person name="Shen C.Y."/>
            <person name="Yeh C.M."/>
            <person name="Luo Y.B."/>
            <person name="Tsai W.C."/>
            <person name="Van de Peer Y."/>
            <person name="Liu Z.J."/>
        </authorList>
    </citation>
    <scope>NUCLEOTIDE SEQUENCE [LARGE SCALE GENOMIC DNA]</scope>
    <source>
        <strain evidence="2">cv. Shenzhen</strain>
        <tissue evidence="1">Stem</tissue>
    </source>
</reference>